<sequence>MADKQTSNGPLIKALIVFFLGLANGIFLGLRYDSWPSFVGFLIVGFVVAWLVYMVGRRAEAR</sequence>
<keyword evidence="3" id="KW-1185">Reference proteome</keyword>
<dbReference type="EMBL" id="CP011545">
    <property type="protein sequence ID" value="AKK07834.1"/>
    <property type="molecule type" value="Genomic_DNA"/>
</dbReference>
<proteinExistence type="predicted"/>
<dbReference type="STRING" id="136857.CTEST_01895"/>
<keyword evidence="1" id="KW-0812">Transmembrane</keyword>
<dbReference type="KEGG" id="cted:CTEST_01895"/>
<evidence type="ECO:0000256" key="1">
    <source>
        <dbReference type="SAM" id="Phobius"/>
    </source>
</evidence>
<feature type="transmembrane region" description="Helical" evidence="1">
    <location>
        <begin position="12"/>
        <end position="32"/>
    </location>
</feature>
<reference evidence="3" key="2">
    <citation type="submission" date="2015-05" db="EMBL/GenBank/DDBJ databases">
        <title>Complete genome sequence of Corynebacterium testudinoris DSM 44614, recovered from necrotic lesions in the mouth of a tortoise.</title>
        <authorList>
            <person name="Ruckert C."/>
            <person name="Albersmeier A."/>
            <person name="Winkler A."/>
            <person name="Tauch A."/>
        </authorList>
    </citation>
    <scope>NUCLEOTIDE SEQUENCE [LARGE SCALE GENOMIC DNA]</scope>
    <source>
        <strain evidence="3">DSM 44614</strain>
    </source>
</reference>
<reference evidence="2 3" key="1">
    <citation type="journal article" date="2015" name="Genome Announc.">
        <title>Complete Genome Sequence of the Type Strain Corynebacterium testudinoris DSM 44614, Recovered from Necrotic Lesions in the Mouth of a Tortoise.</title>
        <authorList>
            <person name="Ruckert C."/>
            <person name="Kriete M."/>
            <person name="Jaenicke S."/>
            <person name="Winkler A."/>
            <person name="Tauch A."/>
        </authorList>
    </citation>
    <scope>NUCLEOTIDE SEQUENCE [LARGE SCALE GENOMIC DNA]</scope>
    <source>
        <strain evidence="2 3">DSM 44614</strain>
    </source>
</reference>
<dbReference type="PATRIC" id="fig|136857.5.peg.370"/>
<accession>A0A0G3H356</accession>
<dbReference type="AlphaFoldDB" id="A0A0G3H356"/>
<evidence type="ECO:0000313" key="3">
    <source>
        <dbReference type="Proteomes" id="UP000035540"/>
    </source>
</evidence>
<protein>
    <submittedName>
        <fullName evidence="2">Uncharacterized protein</fullName>
    </submittedName>
</protein>
<feature type="transmembrane region" description="Helical" evidence="1">
    <location>
        <begin position="38"/>
        <end position="56"/>
    </location>
</feature>
<keyword evidence="1" id="KW-0472">Membrane</keyword>
<organism evidence="2 3">
    <name type="scientific">Corynebacterium testudinoris</name>
    <dbReference type="NCBI Taxonomy" id="136857"/>
    <lineage>
        <taxon>Bacteria</taxon>
        <taxon>Bacillati</taxon>
        <taxon>Actinomycetota</taxon>
        <taxon>Actinomycetes</taxon>
        <taxon>Mycobacteriales</taxon>
        <taxon>Corynebacteriaceae</taxon>
        <taxon>Corynebacterium</taxon>
    </lineage>
</organism>
<name>A0A0G3H356_9CORY</name>
<dbReference type="RefSeq" id="WP_047252291.1">
    <property type="nucleotide sequence ID" value="NZ_CP011545.1"/>
</dbReference>
<gene>
    <name evidence="2" type="ORF">CTEST_01895</name>
</gene>
<keyword evidence="1" id="KW-1133">Transmembrane helix</keyword>
<dbReference type="OrthoDB" id="4422445at2"/>
<evidence type="ECO:0000313" key="2">
    <source>
        <dbReference type="EMBL" id="AKK07834.1"/>
    </source>
</evidence>
<dbReference type="Proteomes" id="UP000035540">
    <property type="component" value="Chromosome"/>
</dbReference>